<keyword evidence="7" id="KW-0067">ATP-binding</keyword>
<dbReference type="Gene3D" id="3.40.50.300">
    <property type="entry name" value="P-loop containing nucleotide triphosphate hydrolases"/>
    <property type="match status" value="1"/>
</dbReference>
<dbReference type="SMART" id="SM00490">
    <property type="entry name" value="HELICc"/>
    <property type="match status" value="1"/>
</dbReference>
<dbReference type="AlphaFoldDB" id="A0A1E4TE73"/>
<keyword evidence="4" id="KW-0547">Nucleotide-binding</keyword>
<name>A0A1E4TE73_9ASCO</name>
<evidence type="ECO:0000256" key="10">
    <source>
        <dbReference type="ARBA" id="ARBA00023242"/>
    </source>
</evidence>
<feature type="non-terminal residue" evidence="13">
    <location>
        <position position="1"/>
    </location>
</feature>
<dbReference type="GO" id="GO:0005524">
    <property type="term" value="F:ATP binding"/>
    <property type="evidence" value="ECO:0007669"/>
    <property type="project" value="UniProtKB-KW"/>
</dbReference>
<evidence type="ECO:0000256" key="1">
    <source>
        <dbReference type="ARBA" id="ARBA00004123"/>
    </source>
</evidence>
<dbReference type="EC" id="3.6.4.12" evidence="3"/>
<comment type="subcellular location">
    <subcellularLocation>
        <location evidence="1">Nucleus</location>
    </subcellularLocation>
</comment>
<dbReference type="FunFam" id="3.40.50.10810:FF:000014">
    <property type="entry name" value="SWI/SNF-related matrix-associated actin-dependent regulator of chromatin subfamily A containing DEAD/H box 1"/>
    <property type="match status" value="1"/>
</dbReference>
<dbReference type="GO" id="GO:0030466">
    <property type="term" value="P:silent mating-type cassette heterochromatin formation"/>
    <property type="evidence" value="ECO:0007669"/>
    <property type="project" value="EnsemblFungi"/>
</dbReference>
<keyword evidence="9" id="KW-0238">DNA-binding</keyword>
<accession>A0A1E4TE73</accession>
<gene>
    <name evidence="13" type="ORF">CANCADRAFT_16476</name>
</gene>
<sequence>SDSEVEQEQSEDEETLAELEAEVLSFINKADAEDIADISLSHLAFAEHVVSLRPFTHLSELATIDPSAPKKNNRTKNKKRITEGMKMIQNSVSTFRGYHAIDSLIQQCEEISKNISKVLREWSGTTRLEGEIDLVDISKPENASFKAQPAGMALDLKGYQLVGVNWLYLLYSNKLSGILADEMGLGKTCQVISFLQLLKEQNKKGPHLVIVPASTLENWMREFQRFAPELTIEPYYGSQSEREVIRSEITDYRMEKQRANGNNTYSYPFDVLVTTYNIATSSKYDLSFLRSIPFDCCVYDEGHALKNPTSDRYKKLMKLRGKFRLLLTGTPLQNNLHELIALLSFILPDLFTENEESLTELFRMPSSAFPEQSTNPLSQQRLERAKSILTPFVLRRKKEQILDCLPRKVQKVVYCEMSETQREIYNGLIKETLQIESGIGDKEKLDIQGSSKTLFAQGASVLMNLRKTALHALLMRHWYTNEKLRKMSKAIMRESRYAEANEEYIYEDMEVMTDMELYNLCIEFPRTMTPYKMAGEPWMAQNSGKVGVLIDILTNRKEDDRFLIFSQFTMLLNILELVLSSIKVAFVRIDGSTPVESRQDLIDKFHAETDIPVFLLSTKAGGFGINLACANKVIIFDQSFNPQEDKQAEDRAHRVGQTREVEVTRLITRGTVDEAIYSVAAQKLELDRSVDSNE</sequence>
<dbReference type="InterPro" id="IPR027417">
    <property type="entry name" value="P-loop_NTPase"/>
</dbReference>
<keyword evidence="10" id="KW-0539">Nucleus</keyword>
<dbReference type="Pfam" id="PF00271">
    <property type="entry name" value="Helicase_C"/>
    <property type="match status" value="1"/>
</dbReference>
<evidence type="ECO:0000259" key="11">
    <source>
        <dbReference type="PROSITE" id="PS51192"/>
    </source>
</evidence>
<dbReference type="GO" id="GO:0031934">
    <property type="term" value="C:mating-type region heterochromatin"/>
    <property type="evidence" value="ECO:0007669"/>
    <property type="project" value="EnsemblFungi"/>
</dbReference>
<reference evidence="14" key="1">
    <citation type="submission" date="2016-02" db="EMBL/GenBank/DDBJ databases">
        <title>Comparative genomics of biotechnologically important yeasts.</title>
        <authorList>
            <consortium name="DOE Joint Genome Institute"/>
            <person name="Riley R."/>
            <person name="Haridas S."/>
            <person name="Wolfe K.H."/>
            <person name="Lopes M.R."/>
            <person name="Hittinger C.T."/>
            <person name="Goker M."/>
            <person name="Salamov A."/>
            <person name="Wisecaver J."/>
            <person name="Long T.M."/>
            <person name="Aerts A.L."/>
            <person name="Barry K."/>
            <person name="Choi C."/>
            <person name="Clum A."/>
            <person name="Coughlan A.Y."/>
            <person name="Deshpande S."/>
            <person name="Douglass A.P."/>
            <person name="Hanson S.J."/>
            <person name="Klenk H.-P."/>
            <person name="Labutti K."/>
            <person name="Lapidus A."/>
            <person name="Lindquist E."/>
            <person name="Lipzen A."/>
            <person name="Meier-Kolthoff J.P."/>
            <person name="Ohm R.A."/>
            <person name="Otillar R.P."/>
            <person name="Pangilinan J."/>
            <person name="Peng Y."/>
            <person name="Rokas A."/>
            <person name="Rosa C.A."/>
            <person name="Scheuner C."/>
            <person name="Sibirny A.A."/>
            <person name="Slot J.C."/>
            <person name="Stielow J.B."/>
            <person name="Sun H."/>
            <person name="Kurtzman C.P."/>
            <person name="Blackwell M."/>
            <person name="Jeffries T.W."/>
            <person name="Grigoriev I.V."/>
        </authorList>
    </citation>
    <scope>NUCLEOTIDE SEQUENCE [LARGE SCALE GENOMIC DNA]</scope>
    <source>
        <strain evidence="14">NRRL Y-17796</strain>
    </source>
</reference>
<evidence type="ECO:0000259" key="12">
    <source>
        <dbReference type="PROSITE" id="PS51194"/>
    </source>
</evidence>
<dbReference type="GO" id="GO:0005634">
    <property type="term" value="C:nucleus"/>
    <property type="evidence" value="ECO:0007669"/>
    <property type="project" value="UniProtKB-SubCell"/>
</dbReference>
<dbReference type="SMART" id="SM00487">
    <property type="entry name" value="DEXDc"/>
    <property type="match status" value="1"/>
</dbReference>
<dbReference type="GO" id="GO:0000706">
    <property type="term" value="P:meiotic DNA double-strand break processing"/>
    <property type="evidence" value="ECO:0007669"/>
    <property type="project" value="EnsemblFungi"/>
</dbReference>
<keyword evidence="5" id="KW-0378">Hydrolase</keyword>
<dbReference type="GO" id="GO:1990918">
    <property type="term" value="P:double-strand break repair involved in meiotic recombination"/>
    <property type="evidence" value="ECO:0007669"/>
    <property type="project" value="EnsemblFungi"/>
</dbReference>
<dbReference type="GO" id="GO:0003682">
    <property type="term" value="F:chromatin binding"/>
    <property type="evidence" value="ECO:0007669"/>
    <property type="project" value="EnsemblFungi"/>
</dbReference>
<evidence type="ECO:0000256" key="8">
    <source>
        <dbReference type="ARBA" id="ARBA00022853"/>
    </source>
</evidence>
<dbReference type="GO" id="GO:0140658">
    <property type="term" value="F:ATP-dependent chromatin remodeler activity"/>
    <property type="evidence" value="ECO:0007669"/>
    <property type="project" value="EnsemblFungi"/>
</dbReference>
<dbReference type="GO" id="GO:0000122">
    <property type="term" value="P:negative regulation of transcription by RNA polymerase II"/>
    <property type="evidence" value="ECO:0007669"/>
    <property type="project" value="EnsemblFungi"/>
</dbReference>
<dbReference type="InterPro" id="IPR000330">
    <property type="entry name" value="SNF2_N"/>
</dbReference>
<dbReference type="Pfam" id="PF00176">
    <property type="entry name" value="SNF2-rel_dom"/>
    <property type="match status" value="1"/>
</dbReference>
<feature type="domain" description="Helicase C-terminal" evidence="12">
    <location>
        <begin position="548"/>
        <end position="694"/>
    </location>
</feature>
<protein>
    <recommendedName>
        <fullName evidence="3">DNA helicase</fullName>
        <ecNumber evidence="3">3.6.4.12</ecNumber>
    </recommendedName>
</protein>
<organism evidence="13 14">
    <name type="scientific">Tortispora caseinolytica NRRL Y-17796</name>
    <dbReference type="NCBI Taxonomy" id="767744"/>
    <lineage>
        <taxon>Eukaryota</taxon>
        <taxon>Fungi</taxon>
        <taxon>Dikarya</taxon>
        <taxon>Ascomycota</taxon>
        <taxon>Saccharomycotina</taxon>
        <taxon>Trigonopsidomycetes</taxon>
        <taxon>Trigonopsidales</taxon>
        <taxon>Trigonopsidaceae</taxon>
        <taxon>Tortispora</taxon>
    </lineage>
</organism>
<dbReference type="GO" id="GO:0000775">
    <property type="term" value="C:chromosome, centromeric region"/>
    <property type="evidence" value="ECO:0007669"/>
    <property type="project" value="EnsemblFungi"/>
</dbReference>
<dbReference type="PROSITE" id="PS51192">
    <property type="entry name" value="HELICASE_ATP_BIND_1"/>
    <property type="match status" value="1"/>
</dbReference>
<dbReference type="Proteomes" id="UP000095023">
    <property type="component" value="Unassembled WGS sequence"/>
</dbReference>
<evidence type="ECO:0000256" key="6">
    <source>
        <dbReference type="ARBA" id="ARBA00022806"/>
    </source>
</evidence>
<evidence type="ECO:0000256" key="2">
    <source>
        <dbReference type="ARBA" id="ARBA00007025"/>
    </source>
</evidence>
<evidence type="ECO:0000256" key="7">
    <source>
        <dbReference type="ARBA" id="ARBA00022840"/>
    </source>
</evidence>
<dbReference type="GO" id="GO:0033120">
    <property type="term" value="P:positive regulation of RNA splicing"/>
    <property type="evidence" value="ECO:0007669"/>
    <property type="project" value="EnsemblFungi"/>
</dbReference>
<keyword evidence="6" id="KW-0347">Helicase</keyword>
<dbReference type="InterPro" id="IPR049730">
    <property type="entry name" value="SNF2/RAD54-like_C"/>
</dbReference>
<feature type="non-terminal residue" evidence="13">
    <location>
        <position position="694"/>
    </location>
</feature>
<dbReference type="GO" id="GO:0042802">
    <property type="term" value="F:identical protein binding"/>
    <property type="evidence" value="ECO:0007669"/>
    <property type="project" value="EnsemblFungi"/>
</dbReference>
<comment type="similarity">
    <text evidence="2">Belongs to the SNF2/RAD54 helicase family.</text>
</comment>
<dbReference type="SUPFAM" id="SSF52540">
    <property type="entry name" value="P-loop containing nucleoside triphosphate hydrolases"/>
    <property type="match status" value="2"/>
</dbReference>
<dbReference type="InterPro" id="IPR014001">
    <property type="entry name" value="Helicase_ATP-bd"/>
</dbReference>
<dbReference type="GO" id="GO:0031509">
    <property type="term" value="P:subtelomeric heterochromatin formation"/>
    <property type="evidence" value="ECO:0007669"/>
    <property type="project" value="EnsemblFungi"/>
</dbReference>
<evidence type="ECO:0000256" key="3">
    <source>
        <dbReference type="ARBA" id="ARBA00012551"/>
    </source>
</evidence>
<evidence type="ECO:0000313" key="14">
    <source>
        <dbReference type="Proteomes" id="UP000095023"/>
    </source>
</evidence>
<dbReference type="PROSITE" id="PS51194">
    <property type="entry name" value="HELICASE_CTER"/>
    <property type="match status" value="1"/>
</dbReference>
<dbReference type="InterPro" id="IPR001650">
    <property type="entry name" value="Helicase_C-like"/>
</dbReference>
<feature type="domain" description="Helicase ATP-binding" evidence="11">
    <location>
        <begin position="168"/>
        <end position="349"/>
    </location>
</feature>
<evidence type="ECO:0000256" key="5">
    <source>
        <dbReference type="ARBA" id="ARBA00022801"/>
    </source>
</evidence>
<dbReference type="GO" id="GO:0000183">
    <property type="term" value="P:rDNA heterochromatin formation"/>
    <property type="evidence" value="ECO:0007669"/>
    <property type="project" value="EnsemblFungi"/>
</dbReference>
<dbReference type="InterPro" id="IPR038718">
    <property type="entry name" value="SNF2-like_sf"/>
</dbReference>
<dbReference type="GO" id="GO:0016787">
    <property type="term" value="F:hydrolase activity"/>
    <property type="evidence" value="ECO:0007669"/>
    <property type="project" value="UniProtKB-KW"/>
</dbReference>
<dbReference type="GO" id="GO:0003678">
    <property type="term" value="F:DNA helicase activity"/>
    <property type="evidence" value="ECO:0007669"/>
    <property type="project" value="UniProtKB-EC"/>
</dbReference>
<evidence type="ECO:0000256" key="9">
    <source>
        <dbReference type="ARBA" id="ARBA00023125"/>
    </source>
</evidence>
<evidence type="ECO:0000313" key="13">
    <source>
        <dbReference type="EMBL" id="ODV90072.1"/>
    </source>
</evidence>
<evidence type="ECO:0000256" key="4">
    <source>
        <dbReference type="ARBA" id="ARBA00022741"/>
    </source>
</evidence>
<keyword evidence="8" id="KW-0156">Chromatin regulator</keyword>
<dbReference type="CDD" id="cd18793">
    <property type="entry name" value="SF2_C_SNF"/>
    <property type="match status" value="1"/>
</dbReference>
<proteinExistence type="inferred from homology"/>
<keyword evidence="14" id="KW-1185">Reference proteome</keyword>
<dbReference type="Gene3D" id="3.40.50.10810">
    <property type="entry name" value="Tandem AAA-ATPase domain"/>
    <property type="match status" value="1"/>
</dbReference>
<dbReference type="PANTHER" id="PTHR10799">
    <property type="entry name" value="SNF2/RAD54 HELICASE FAMILY"/>
    <property type="match status" value="1"/>
</dbReference>
<dbReference type="EMBL" id="KV453842">
    <property type="protein sequence ID" value="ODV90072.1"/>
    <property type="molecule type" value="Genomic_DNA"/>
</dbReference>
<dbReference type="OrthoDB" id="5857104at2759"/>
<dbReference type="GO" id="GO:0003677">
    <property type="term" value="F:DNA binding"/>
    <property type="evidence" value="ECO:0007669"/>
    <property type="project" value="UniProtKB-KW"/>
</dbReference>
<dbReference type="GO" id="GO:0000781">
    <property type="term" value="C:chromosome, telomeric region"/>
    <property type="evidence" value="ECO:0007669"/>
    <property type="project" value="GOC"/>
</dbReference>